<sequence length="258" mass="29908">MEYTHSETIKKDQVKENKPTERIHIETIIKNQSKPRVVKKMFSSSEVAELHELNEKLPITIHNKEQNAIKKRWIQGYNEKLDKIFADRIKNEVGDFKFDTLKAEDGSDVFGLIQKCHLPLPTHTDTGFNLNDTIYKQTLVPLTPYGQTVIFKNRFYGVATFFTIDENELIKDSPNLTLNERCRKSSAHIKSGETKKFDPEIHKKYLAHEDINNLRGLEVEFIFDWSPGDMLIFDRSHLHAASSNIKNFKTGIATFLKK</sequence>
<evidence type="ECO:0008006" key="2">
    <source>
        <dbReference type="Google" id="ProtNLM"/>
    </source>
</evidence>
<reference evidence="1" key="1">
    <citation type="submission" date="2018-05" db="EMBL/GenBank/DDBJ databases">
        <authorList>
            <person name="Lanie J.A."/>
            <person name="Ng W.-L."/>
            <person name="Kazmierczak K.M."/>
            <person name="Andrzejewski T.M."/>
            <person name="Davidsen T.M."/>
            <person name="Wayne K.J."/>
            <person name="Tettelin H."/>
            <person name="Glass J.I."/>
            <person name="Rusch D."/>
            <person name="Podicherti R."/>
            <person name="Tsui H.-C.T."/>
            <person name="Winkler M.E."/>
        </authorList>
    </citation>
    <scope>NUCLEOTIDE SEQUENCE</scope>
</reference>
<gene>
    <name evidence="1" type="ORF">METZ01_LOCUS49199</name>
</gene>
<evidence type="ECO:0000313" key="1">
    <source>
        <dbReference type="EMBL" id="SUZ96345.1"/>
    </source>
</evidence>
<name>A0A381RWW2_9ZZZZ</name>
<proteinExistence type="predicted"/>
<organism evidence="1">
    <name type="scientific">marine metagenome</name>
    <dbReference type="NCBI Taxonomy" id="408172"/>
    <lineage>
        <taxon>unclassified sequences</taxon>
        <taxon>metagenomes</taxon>
        <taxon>ecological metagenomes</taxon>
    </lineage>
</organism>
<dbReference type="EMBL" id="UINC01002406">
    <property type="protein sequence ID" value="SUZ96345.1"/>
    <property type="molecule type" value="Genomic_DNA"/>
</dbReference>
<protein>
    <recommendedName>
        <fullName evidence="2">TauD/TfdA-like domain-containing protein</fullName>
    </recommendedName>
</protein>
<accession>A0A381RWW2</accession>
<dbReference type="AlphaFoldDB" id="A0A381RWW2"/>